<organism evidence="3">
    <name type="scientific">termite gut metagenome</name>
    <dbReference type="NCBI Taxonomy" id="433724"/>
    <lineage>
        <taxon>unclassified sequences</taxon>
        <taxon>metagenomes</taxon>
        <taxon>organismal metagenomes</taxon>
    </lineage>
</organism>
<name>A0A5J4QWK3_9ZZZZ</name>
<gene>
    <name evidence="3" type="ORF">EZS27_025827</name>
</gene>
<accession>A0A5J4QWK3</accession>
<dbReference type="AlphaFoldDB" id="A0A5J4QWK3"/>
<evidence type="ECO:0000256" key="2">
    <source>
        <dbReference type="SAM" id="Phobius"/>
    </source>
</evidence>
<protein>
    <submittedName>
        <fullName evidence="3">Uncharacterized protein</fullName>
    </submittedName>
</protein>
<comment type="caution">
    <text evidence="3">The sequence shown here is derived from an EMBL/GenBank/DDBJ whole genome shotgun (WGS) entry which is preliminary data.</text>
</comment>
<evidence type="ECO:0000313" key="3">
    <source>
        <dbReference type="EMBL" id="KAA6324893.1"/>
    </source>
</evidence>
<keyword evidence="2" id="KW-0812">Transmembrane</keyword>
<evidence type="ECO:0000256" key="1">
    <source>
        <dbReference type="SAM" id="MobiDB-lite"/>
    </source>
</evidence>
<sequence length="181" mass="21504">MNTDKIDTSAIYALFEEIKELLRQNKSNKSVEPTQVDMTAVNAITERFENLIEEVRKPTKVEHHHVIDIGSSKIFFSLIVMSLVILILSFAIYNRRQTISQYRDNDLKYRYIKMQGQATEINIYRLERQFEYRDSIGIICKQVEKYERLVKEQAEKIERARRNANEAERLQREAESLKEKK</sequence>
<feature type="transmembrane region" description="Helical" evidence="2">
    <location>
        <begin position="74"/>
        <end position="93"/>
    </location>
</feature>
<keyword evidence="2" id="KW-1133">Transmembrane helix</keyword>
<feature type="region of interest" description="Disordered" evidence="1">
    <location>
        <begin position="161"/>
        <end position="181"/>
    </location>
</feature>
<keyword evidence="2" id="KW-0472">Membrane</keyword>
<dbReference type="EMBL" id="SNRY01002482">
    <property type="protein sequence ID" value="KAA6324893.1"/>
    <property type="molecule type" value="Genomic_DNA"/>
</dbReference>
<reference evidence="3" key="1">
    <citation type="submission" date="2019-03" db="EMBL/GenBank/DDBJ databases">
        <title>Single cell metagenomics reveals metabolic interactions within the superorganism composed of flagellate Streblomastix strix and complex community of Bacteroidetes bacteria on its surface.</title>
        <authorList>
            <person name="Treitli S.C."/>
            <person name="Kolisko M."/>
            <person name="Husnik F."/>
            <person name="Keeling P."/>
            <person name="Hampl V."/>
        </authorList>
    </citation>
    <scope>NUCLEOTIDE SEQUENCE</scope>
    <source>
        <strain evidence="3">STM</strain>
    </source>
</reference>
<proteinExistence type="predicted"/>